<evidence type="ECO:0000256" key="2">
    <source>
        <dbReference type="ARBA" id="ARBA00023125"/>
    </source>
</evidence>
<comment type="caution">
    <text evidence="5">The sequence shown here is derived from an EMBL/GenBank/DDBJ whole genome shotgun (WGS) entry which is preliminary data.</text>
</comment>
<organism evidence="5 6">
    <name type="scientific">Candidatus Borkfalkia avistercoris</name>
    <dbReference type="NCBI Taxonomy" id="2838504"/>
    <lineage>
        <taxon>Bacteria</taxon>
        <taxon>Bacillati</taxon>
        <taxon>Bacillota</taxon>
        <taxon>Clostridia</taxon>
        <taxon>Christensenellales</taxon>
        <taxon>Christensenellaceae</taxon>
        <taxon>Candidatus Borkfalkia</taxon>
    </lineage>
</organism>
<evidence type="ECO:0000313" key="6">
    <source>
        <dbReference type="Proteomes" id="UP000824132"/>
    </source>
</evidence>
<sequence length="327" mass="38575">MDREIIEKLMRISDEEREILNGQKNIRKDDYTLSDSFIINSKKMLNADKQMDFRLHTRFIDFPDHGHDYMEFMYVYAGTITHVIEGKKIVLESGDILFLNRHIRHGVLRAEREDLGINFMVADAFLQYIFHNVQDNPVMSGFLTRNFDRAGEGEYLHFRIKDNFPIRNLMDNLIYALAKHTADDYVILTQLVSLLFSYLSYYKEALANNITLSSPDAVLKQNVSSYIERHYPSARLRELADALGYTPEYLSRRISSLFGSTFQELVVKERLRVAERLILTTRLSVDEIIRTVGYENQSYFHRLFREKFGDSPFRYRQKHHETQERDG</sequence>
<keyword evidence="2" id="KW-0238">DNA-binding</keyword>
<dbReference type="PROSITE" id="PS00041">
    <property type="entry name" value="HTH_ARAC_FAMILY_1"/>
    <property type="match status" value="1"/>
</dbReference>
<dbReference type="PANTHER" id="PTHR43280">
    <property type="entry name" value="ARAC-FAMILY TRANSCRIPTIONAL REGULATOR"/>
    <property type="match status" value="1"/>
</dbReference>
<dbReference type="InterPro" id="IPR014710">
    <property type="entry name" value="RmlC-like_jellyroll"/>
</dbReference>
<dbReference type="InterPro" id="IPR011051">
    <property type="entry name" value="RmlC_Cupin_sf"/>
</dbReference>
<dbReference type="EMBL" id="DXCL01000043">
    <property type="protein sequence ID" value="HIZ04056.1"/>
    <property type="molecule type" value="Genomic_DNA"/>
</dbReference>
<protein>
    <submittedName>
        <fullName evidence="5">AraC family transcriptional regulator</fullName>
    </submittedName>
</protein>
<evidence type="ECO:0000256" key="1">
    <source>
        <dbReference type="ARBA" id="ARBA00023015"/>
    </source>
</evidence>
<keyword evidence="3" id="KW-0804">Transcription</keyword>
<dbReference type="Gene3D" id="1.10.10.60">
    <property type="entry name" value="Homeodomain-like"/>
    <property type="match status" value="2"/>
</dbReference>
<dbReference type="Pfam" id="PF12833">
    <property type="entry name" value="HTH_18"/>
    <property type="match status" value="1"/>
</dbReference>
<dbReference type="AlphaFoldDB" id="A0A9D2D095"/>
<dbReference type="GO" id="GO:0003700">
    <property type="term" value="F:DNA-binding transcription factor activity"/>
    <property type="evidence" value="ECO:0007669"/>
    <property type="project" value="InterPro"/>
</dbReference>
<reference evidence="5" key="2">
    <citation type="submission" date="2021-04" db="EMBL/GenBank/DDBJ databases">
        <authorList>
            <person name="Gilroy R."/>
        </authorList>
    </citation>
    <scope>NUCLEOTIDE SEQUENCE</scope>
    <source>
        <strain evidence="5">CHK187-5294</strain>
    </source>
</reference>
<reference evidence="5" key="1">
    <citation type="journal article" date="2021" name="PeerJ">
        <title>Extensive microbial diversity within the chicken gut microbiome revealed by metagenomics and culture.</title>
        <authorList>
            <person name="Gilroy R."/>
            <person name="Ravi A."/>
            <person name="Getino M."/>
            <person name="Pursley I."/>
            <person name="Horton D.L."/>
            <person name="Alikhan N.F."/>
            <person name="Baker D."/>
            <person name="Gharbi K."/>
            <person name="Hall N."/>
            <person name="Watson M."/>
            <person name="Adriaenssens E.M."/>
            <person name="Foster-Nyarko E."/>
            <person name="Jarju S."/>
            <person name="Secka A."/>
            <person name="Antonio M."/>
            <person name="Oren A."/>
            <person name="Chaudhuri R.R."/>
            <person name="La Ragione R."/>
            <person name="Hildebrand F."/>
            <person name="Pallen M.J."/>
        </authorList>
    </citation>
    <scope>NUCLEOTIDE SEQUENCE</scope>
    <source>
        <strain evidence="5">CHK187-5294</strain>
    </source>
</reference>
<evidence type="ECO:0000259" key="4">
    <source>
        <dbReference type="PROSITE" id="PS01124"/>
    </source>
</evidence>
<dbReference type="Gene3D" id="2.60.120.10">
    <property type="entry name" value="Jelly Rolls"/>
    <property type="match status" value="1"/>
</dbReference>
<accession>A0A9D2D095</accession>
<name>A0A9D2D095_9FIRM</name>
<proteinExistence type="predicted"/>
<dbReference type="InterPro" id="IPR020449">
    <property type="entry name" value="Tscrpt_reg_AraC-type_HTH"/>
</dbReference>
<dbReference type="InterPro" id="IPR018060">
    <property type="entry name" value="HTH_AraC"/>
</dbReference>
<dbReference type="Pfam" id="PF07883">
    <property type="entry name" value="Cupin_2"/>
    <property type="match status" value="1"/>
</dbReference>
<dbReference type="SUPFAM" id="SSF51182">
    <property type="entry name" value="RmlC-like cupins"/>
    <property type="match status" value="1"/>
</dbReference>
<feature type="domain" description="HTH araC/xylS-type" evidence="4">
    <location>
        <begin position="221"/>
        <end position="318"/>
    </location>
</feature>
<evidence type="ECO:0000256" key="3">
    <source>
        <dbReference type="ARBA" id="ARBA00023163"/>
    </source>
</evidence>
<dbReference type="PROSITE" id="PS01124">
    <property type="entry name" value="HTH_ARAC_FAMILY_2"/>
    <property type="match status" value="1"/>
</dbReference>
<dbReference type="InterPro" id="IPR009057">
    <property type="entry name" value="Homeodomain-like_sf"/>
</dbReference>
<dbReference type="SUPFAM" id="SSF46689">
    <property type="entry name" value="Homeodomain-like"/>
    <property type="match status" value="1"/>
</dbReference>
<dbReference type="SMART" id="SM00342">
    <property type="entry name" value="HTH_ARAC"/>
    <property type="match status" value="1"/>
</dbReference>
<dbReference type="InterPro" id="IPR018062">
    <property type="entry name" value="HTH_AraC-typ_CS"/>
</dbReference>
<evidence type="ECO:0000313" key="5">
    <source>
        <dbReference type="EMBL" id="HIZ04056.1"/>
    </source>
</evidence>
<dbReference type="PANTHER" id="PTHR43280:SF2">
    <property type="entry name" value="HTH-TYPE TRANSCRIPTIONAL REGULATOR EXSA"/>
    <property type="match status" value="1"/>
</dbReference>
<dbReference type="PRINTS" id="PR00032">
    <property type="entry name" value="HTHARAC"/>
</dbReference>
<gene>
    <name evidence="5" type="ORF">H9727_07200</name>
</gene>
<dbReference type="GO" id="GO:0043565">
    <property type="term" value="F:sequence-specific DNA binding"/>
    <property type="evidence" value="ECO:0007669"/>
    <property type="project" value="InterPro"/>
</dbReference>
<dbReference type="Proteomes" id="UP000824132">
    <property type="component" value="Unassembled WGS sequence"/>
</dbReference>
<keyword evidence="1" id="KW-0805">Transcription regulation</keyword>
<dbReference type="InterPro" id="IPR013096">
    <property type="entry name" value="Cupin_2"/>
</dbReference>